<name>A0AAE1NSP3_9EUCA</name>
<reference evidence="2" key="1">
    <citation type="submission" date="2023-11" db="EMBL/GenBank/DDBJ databases">
        <title>Genome assemblies of two species of porcelain crab, Petrolisthes cinctipes and Petrolisthes manimaculis (Anomura: Porcellanidae).</title>
        <authorList>
            <person name="Angst P."/>
        </authorList>
    </citation>
    <scope>NUCLEOTIDE SEQUENCE</scope>
    <source>
        <strain evidence="2">PB745_02</strain>
        <tissue evidence="2">Gill</tissue>
    </source>
</reference>
<accession>A0AAE1NSP3</accession>
<gene>
    <name evidence="2" type="ORF">Pmani_033005</name>
</gene>
<protein>
    <submittedName>
        <fullName evidence="2">Uncharacterized protein</fullName>
    </submittedName>
</protein>
<keyword evidence="3" id="KW-1185">Reference proteome</keyword>
<evidence type="ECO:0000256" key="1">
    <source>
        <dbReference type="SAM" id="MobiDB-lite"/>
    </source>
</evidence>
<evidence type="ECO:0000313" key="2">
    <source>
        <dbReference type="EMBL" id="KAK4294361.1"/>
    </source>
</evidence>
<evidence type="ECO:0000313" key="3">
    <source>
        <dbReference type="Proteomes" id="UP001292094"/>
    </source>
</evidence>
<proteinExistence type="predicted"/>
<dbReference type="Proteomes" id="UP001292094">
    <property type="component" value="Unassembled WGS sequence"/>
</dbReference>
<feature type="compositionally biased region" description="Low complexity" evidence="1">
    <location>
        <begin position="40"/>
        <end position="51"/>
    </location>
</feature>
<sequence>MAAKTCTDTISSPWFLIRAVPPLSTSLHLSQPPPLHPHSLHLSTLTASTSPPSQPPPLHPHSLHLSTLTASTFPL</sequence>
<dbReference type="AlphaFoldDB" id="A0AAE1NSP3"/>
<feature type="region of interest" description="Disordered" evidence="1">
    <location>
        <begin position="26"/>
        <end position="64"/>
    </location>
</feature>
<dbReference type="EMBL" id="JAWZYT010004306">
    <property type="protein sequence ID" value="KAK4294361.1"/>
    <property type="molecule type" value="Genomic_DNA"/>
</dbReference>
<comment type="caution">
    <text evidence="2">The sequence shown here is derived from an EMBL/GenBank/DDBJ whole genome shotgun (WGS) entry which is preliminary data.</text>
</comment>
<organism evidence="2 3">
    <name type="scientific">Petrolisthes manimaculis</name>
    <dbReference type="NCBI Taxonomy" id="1843537"/>
    <lineage>
        <taxon>Eukaryota</taxon>
        <taxon>Metazoa</taxon>
        <taxon>Ecdysozoa</taxon>
        <taxon>Arthropoda</taxon>
        <taxon>Crustacea</taxon>
        <taxon>Multicrustacea</taxon>
        <taxon>Malacostraca</taxon>
        <taxon>Eumalacostraca</taxon>
        <taxon>Eucarida</taxon>
        <taxon>Decapoda</taxon>
        <taxon>Pleocyemata</taxon>
        <taxon>Anomura</taxon>
        <taxon>Galatheoidea</taxon>
        <taxon>Porcellanidae</taxon>
        <taxon>Petrolisthes</taxon>
    </lineage>
</organism>